<dbReference type="EMBL" id="JAPZBU010000006">
    <property type="protein sequence ID" value="KAJ5397022.1"/>
    <property type="molecule type" value="Genomic_DNA"/>
</dbReference>
<reference evidence="2" key="2">
    <citation type="journal article" date="2023" name="IMA Fungus">
        <title>Comparative genomic study of the Penicillium genus elucidates a diverse pangenome and 15 lateral gene transfer events.</title>
        <authorList>
            <person name="Petersen C."/>
            <person name="Sorensen T."/>
            <person name="Nielsen M.R."/>
            <person name="Sondergaard T.E."/>
            <person name="Sorensen J.L."/>
            <person name="Fitzpatrick D.A."/>
            <person name="Frisvad J.C."/>
            <person name="Nielsen K.L."/>
        </authorList>
    </citation>
    <scope>NUCLEOTIDE SEQUENCE</scope>
    <source>
        <strain evidence="2">IBT 29677</strain>
    </source>
</reference>
<dbReference type="Proteomes" id="UP001147747">
    <property type="component" value="Unassembled WGS sequence"/>
</dbReference>
<dbReference type="SUPFAM" id="SSF54427">
    <property type="entry name" value="NTF2-like"/>
    <property type="match status" value="1"/>
</dbReference>
<name>A0A9X0B9T5_9EURO</name>
<evidence type="ECO:0000313" key="3">
    <source>
        <dbReference type="Proteomes" id="UP001147747"/>
    </source>
</evidence>
<reference evidence="2" key="1">
    <citation type="submission" date="2022-12" db="EMBL/GenBank/DDBJ databases">
        <authorList>
            <person name="Petersen C."/>
        </authorList>
    </citation>
    <scope>NUCLEOTIDE SEQUENCE</scope>
    <source>
        <strain evidence="2">IBT 29677</strain>
    </source>
</reference>
<accession>A0A9X0B9T5</accession>
<evidence type="ECO:0000259" key="1">
    <source>
        <dbReference type="Pfam" id="PF13577"/>
    </source>
</evidence>
<organism evidence="2 3">
    <name type="scientific">Penicillium cosmopolitanum</name>
    <dbReference type="NCBI Taxonomy" id="1131564"/>
    <lineage>
        <taxon>Eukaryota</taxon>
        <taxon>Fungi</taxon>
        <taxon>Dikarya</taxon>
        <taxon>Ascomycota</taxon>
        <taxon>Pezizomycotina</taxon>
        <taxon>Eurotiomycetes</taxon>
        <taxon>Eurotiomycetidae</taxon>
        <taxon>Eurotiales</taxon>
        <taxon>Aspergillaceae</taxon>
        <taxon>Penicillium</taxon>
    </lineage>
</organism>
<comment type="caution">
    <text evidence="2">The sequence shown here is derived from an EMBL/GenBank/DDBJ whole genome shotgun (WGS) entry which is preliminary data.</text>
</comment>
<sequence length="197" mass="22208">MEKLATEQQIKSLLIRERYYRDTCQWEKLRGSYHPDASQTHIEISWFQGDIDGFVAGSEGMTTGGTGAVHTICPVEVHVNGNKALSESTGSISIRFRLNGIEYDCVSLTRFISRLEYVDSEWKLLTLEAIYDRDYITPTVPVSVSAEIPLPKEGRASYKCISWLLSQKGFKIKQDLPGVDDPASCTKLMEESLAWLH</sequence>
<keyword evidence="3" id="KW-1185">Reference proteome</keyword>
<dbReference type="Pfam" id="PF13577">
    <property type="entry name" value="SnoaL_4"/>
    <property type="match status" value="1"/>
</dbReference>
<evidence type="ECO:0000313" key="2">
    <source>
        <dbReference type="EMBL" id="KAJ5397022.1"/>
    </source>
</evidence>
<dbReference type="GeneID" id="81368752"/>
<gene>
    <name evidence="2" type="ORF">N7509_005135</name>
</gene>
<dbReference type="OrthoDB" id="3724021at2759"/>
<dbReference type="InterPro" id="IPR037401">
    <property type="entry name" value="SnoaL-like"/>
</dbReference>
<dbReference type="AlphaFoldDB" id="A0A9X0B9T5"/>
<dbReference type="InterPro" id="IPR032710">
    <property type="entry name" value="NTF2-like_dom_sf"/>
</dbReference>
<dbReference type="RefSeq" id="XP_056489074.1">
    <property type="nucleotide sequence ID" value="XM_056629772.1"/>
</dbReference>
<dbReference type="Gene3D" id="3.10.450.50">
    <property type="match status" value="1"/>
</dbReference>
<feature type="domain" description="SnoaL-like" evidence="1">
    <location>
        <begin position="3"/>
        <end position="125"/>
    </location>
</feature>
<proteinExistence type="predicted"/>
<protein>
    <recommendedName>
        <fullName evidence="1">SnoaL-like domain-containing protein</fullName>
    </recommendedName>
</protein>